<organism evidence="2 3">
    <name type="scientific">Methanobacterium formicicum (strain DSM 3637 / PP1)</name>
    <dbReference type="NCBI Taxonomy" id="1204725"/>
    <lineage>
        <taxon>Archaea</taxon>
        <taxon>Methanobacteriati</taxon>
        <taxon>Methanobacteriota</taxon>
        <taxon>Methanomada group</taxon>
        <taxon>Methanobacteria</taxon>
        <taxon>Methanobacteriales</taxon>
        <taxon>Methanobacteriaceae</taxon>
        <taxon>Methanobacterium</taxon>
    </lineage>
</organism>
<protein>
    <recommendedName>
        <fullName evidence="1">UPF0305 protein A994_11572</fullName>
    </recommendedName>
</protein>
<dbReference type="OrthoDB" id="81482at2157"/>
<proteinExistence type="inferred from homology"/>
<dbReference type="Proteomes" id="UP000007360">
    <property type="component" value="Unassembled WGS sequence"/>
</dbReference>
<dbReference type="PATRIC" id="fig|1204725.3.peg.2324"/>
<keyword evidence="3" id="KW-1185">Reference proteome</keyword>
<sequence>MANKLSEMDFNQEISKDYLFKVLKNEARSIHIQDIMRGSNFLKEDVKFMPPQERDDIISRFTKALFVRIKNIKDDRSNYSGYVDSYKLQNFLKIQNENIKNSQSLDEKCFYIIARVVSTYTAFVKEEPIHPLGTRFPGGFTLRLVEGVYLCPVKDKQQDTPSALCRFCVSVQDKSVDEKHNP</sequence>
<dbReference type="EMBL" id="AMPO01000012">
    <property type="protein sequence ID" value="EKF84831.1"/>
    <property type="molecule type" value="Genomic_DNA"/>
</dbReference>
<name>K2QA68_METFP</name>
<accession>K2QA68</accession>
<dbReference type="Pfam" id="PF09888">
    <property type="entry name" value="DUF2115"/>
    <property type="match status" value="1"/>
</dbReference>
<dbReference type="InterPro" id="IPR019215">
    <property type="entry name" value="DUF2115"/>
</dbReference>
<comment type="caution">
    <text evidence="2">The sequence shown here is derived from an EMBL/GenBank/DDBJ whole genome shotgun (WGS) entry which is preliminary data.</text>
</comment>
<evidence type="ECO:0000313" key="3">
    <source>
        <dbReference type="Proteomes" id="UP000007360"/>
    </source>
</evidence>
<evidence type="ECO:0000313" key="2">
    <source>
        <dbReference type="EMBL" id="EKF84831.1"/>
    </source>
</evidence>
<dbReference type="RefSeq" id="WP_004031820.1">
    <property type="nucleotide sequence ID" value="NZ_AMPO01000012.1"/>
</dbReference>
<comment type="similarity">
    <text evidence="1">Belongs to the UPF0305 family.</text>
</comment>
<gene>
    <name evidence="2" type="ORF">A994_11572</name>
</gene>
<evidence type="ECO:0000256" key="1">
    <source>
        <dbReference type="HAMAP-Rule" id="MF_00763"/>
    </source>
</evidence>
<dbReference type="AlphaFoldDB" id="K2QA68"/>
<dbReference type="HAMAP" id="MF_00763">
    <property type="entry name" value="UPF0305"/>
    <property type="match status" value="1"/>
</dbReference>
<reference evidence="2 3" key="1">
    <citation type="journal article" date="2012" name="J. Bacteriol.">
        <title>Draft genome sequence of Methanobacterium formicicum DSM 3637, an archaebacterium isolated from the methane producer amoeba Pelomyxa palustris.</title>
        <authorList>
            <person name="Gutierrez G."/>
        </authorList>
    </citation>
    <scope>NUCLEOTIDE SEQUENCE [LARGE SCALE GENOMIC DNA]</scope>
    <source>
        <strain evidence="3">DSM 3637 / PP1</strain>
    </source>
</reference>